<dbReference type="GO" id="GO:0140359">
    <property type="term" value="F:ABC-type transporter activity"/>
    <property type="evidence" value="ECO:0007669"/>
    <property type="project" value="InterPro"/>
</dbReference>
<keyword evidence="4 5" id="KW-0472">Membrane</keyword>
<comment type="similarity">
    <text evidence="1">Belongs to the peptidase S10 family.</text>
</comment>
<dbReference type="SUPFAM" id="SSF50630">
    <property type="entry name" value="Acid proteases"/>
    <property type="match status" value="1"/>
</dbReference>
<dbReference type="AlphaFoldDB" id="A0A8J5GHY3"/>
<dbReference type="Gene3D" id="2.40.70.10">
    <property type="entry name" value="Acid Proteases"/>
    <property type="match status" value="1"/>
</dbReference>
<keyword evidence="3 5" id="KW-1133">Transmembrane helix</keyword>
<keyword evidence="2 5" id="KW-0812">Transmembrane</keyword>
<dbReference type="Pfam" id="PF06472">
    <property type="entry name" value="ABC_membrane_2"/>
    <property type="match status" value="1"/>
</dbReference>
<evidence type="ECO:0000256" key="3">
    <source>
        <dbReference type="ARBA" id="ARBA00022989"/>
    </source>
</evidence>
<gene>
    <name evidence="7" type="ORF">ZIOFF_031619</name>
</gene>
<dbReference type="GO" id="GO:0006508">
    <property type="term" value="P:proteolysis"/>
    <property type="evidence" value="ECO:0007669"/>
    <property type="project" value="InterPro"/>
</dbReference>
<evidence type="ECO:0000256" key="2">
    <source>
        <dbReference type="ARBA" id="ARBA00022692"/>
    </source>
</evidence>
<feature type="transmembrane region" description="Helical" evidence="5">
    <location>
        <begin position="865"/>
        <end position="891"/>
    </location>
</feature>
<dbReference type="GO" id="GO:0005524">
    <property type="term" value="F:ATP binding"/>
    <property type="evidence" value="ECO:0007669"/>
    <property type="project" value="InterPro"/>
</dbReference>
<evidence type="ECO:0000259" key="6">
    <source>
        <dbReference type="Pfam" id="PF06472"/>
    </source>
</evidence>
<dbReference type="GO" id="GO:0016020">
    <property type="term" value="C:membrane"/>
    <property type="evidence" value="ECO:0007669"/>
    <property type="project" value="InterPro"/>
</dbReference>
<evidence type="ECO:0000256" key="4">
    <source>
        <dbReference type="ARBA" id="ARBA00023136"/>
    </source>
</evidence>
<reference evidence="7 8" key="1">
    <citation type="submission" date="2020-08" db="EMBL/GenBank/DDBJ databases">
        <title>Plant Genome Project.</title>
        <authorList>
            <person name="Zhang R.-G."/>
        </authorList>
    </citation>
    <scope>NUCLEOTIDE SEQUENCE [LARGE SCALE GENOMIC DNA]</scope>
    <source>
        <tissue evidence="7">Rhizome</tissue>
    </source>
</reference>
<dbReference type="InterPro" id="IPR001563">
    <property type="entry name" value="Peptidase_S10"/>
</dbReference>
<dbReference type="InterPro" id="IPR021109">
    <property type="entry name" value="Peptidase_aspartic_dom_sf"/>
</dbReference>
<feature type="domain" description="ABC transmembrane type-1" evidence="6">
    <location>
        <begin position="986"/>
        <end position="1041"/>
    </location>
</feature>
<dbReference type="Proteomes" id="UP000734854">
    <property type="component" value="Unassembled WGS sequence"/>
</dbReference>
<dbReference type="SUPFAM" id="SSF53474">
    <property type="entry name" value="alpha/beta-Hydrolases"/>
    <property type="match status" value="1"/>
</dbReference>
<dbReference type="InterPro" id="IPR011527">
    <property type="entry name" value="ABC1_TM_dom"/>
</dbReference>
<evidence type="ECO:0000256" key="5">
    <source>
        <dbReference type="SAM" id="Phobius"/>
    </source>
</evidence>
<protein>
    <recommendedName>
        <fullName evidence="6">ABC transmembrane type-1 domain-containing protein</fullName>
    </recommendedName>
</protein>
<sequence length="1203" mass="133906">MTVNQQVQHQAVEPVHAMKICGFCASSWHSTDTCPSLQPDGCNSIVEQSVAVASVFPNRPQYQQGNQQVKYDPMSPTYNPGWKDHPNLRYGNISAAQQPFPQQIQNNNFSSNPRPPGFYSSTIPNRIQPFQQFQQHVPPFQQPRKSFPTTQIDFSVQDMKEIMQQMMLHQQQLSLQCTHSIQQQQRTDAALQNIERQVSQLVSAQGQTQLQTPSQLPSQTIPNPRGNVSAITLRNGKSVSENKQEGLAEHLRDLDADLQIKFGSIPKSVAVQLPSLEQEQTEIQLPFPQRLVKPGKGKVIEKSREFQEMMEIFSRVEVNIPLLKAIKHIPKYAKFLKDLCVNKKKLKGDELVSAGESVSALFQAMPQKCRDPGVFTIPCKIGENCFEDAMVDLGASINVMPKAVFQALGIGPLQPTGVVIQLTNRSFAHPVGVIEDVLVKVKELIFPADFYVLDMEGDALSSHVPIILGRPFLKTTKTKIDVHAGTLSMEFGGTVVQYNILDAMKYPVEDHSLLSIDLFDELEDRLDGYLLECAVLFNDFGDDLSTKCRDSLDRCVPETKDYEEVCVAEVESGKTLPSVLQPPKLELKVLPSHLKYAYLRKDEQLPVIISKDLDAGPTVSTPLPYFQHPPLEILDRSEIISLYSDGRGGEVSKPLDPMDGHGCDRDSTFAKSYHNHKNHGQDELYIDIGFPVESPNFFGVDDKIEIVDDLVYDNDEVDKVVDEVSDDVLQVSNAKNSFDGGIIGGKEFSCLSSVQNDKKEAIQDDGLVEDTMHVILANSAKKNSLGINGTEEIDAIGSLEVIEKPLDTGVEAKALDPSIDENNGKSLLALDEGKEFQLHLALASNFYSKLLWPWVNSCAIGFGRLLLTALFVASLLTTLFVASLLTALLAASLFAASLLTTLFAASFLTALFVASTFGLATSSSRPLLSAIFTASSSSPRLSAILLRIDFTRLILRARATAYGPTLDLASDLQKLRIVVLQSALLSGLRILYPVKHTFWFDIFKGIVTLNFIQEKKEADFQYGLMRVRENAESIAFYGGFSMLLVYRPLKFVTAEYNGSLPSLVYHPYSWTKVANIIFVDSPLGSGFLYSRKYEGYDANDTIWSEQASKFLLQWLVEHPQFISNPLYIAGDSYAGKIVPMVAKRILDGIDEGKEPLLNLQVSFCERRRKEKLGGRRYQKRLQFRRCTGCLEDAQVEKTCSNKT</sequence>
<evidence type="ECO:0000313" key="7">
    <source>
        <dbReference type="EMBL" id="KAG6506296.1"/>
    </source>
</evidence>
<name>A0A8J5GHY3_ZINOF</name>
<proteinExistence type="inferred from homology"/>
<dbReference type="Gene3D" id="3.40.50.1820">
    <property type="entry name" value="alpha/beta hydrolase"/>
    <property type="match status" value="1"/>
</dbReference>
<dbReference type="InterPro" id="IPR029058">
    <property type="entry name" value="AB_hydrolase_fold"/>
</dbReference>
<organism evidence="7 8">
    <name type="scientific">Zingiber officinale</name>
    <name type="common">Ginger</name>
    <name type="synonym">Amomum zingiber</name>
    <dbReference type="NCBI Taxonomy" id="94328"/>
    <lineage>
        <taxon>Eukaryota</taxon>
        <taxon>Viridiplantae</taxon>
        <taxon>Streptophyta</taxon>
        <taxon>Embryophyta</taxon>
        <taxon>Tracheophyta</taxon>
        <taxon>Spermatophyta</taxon>
        <taxon>Magnoliopsida</taxon>
        <taxon>Liliopsida</taxon>
        <taxon>Zingiberales</taxon>
        <taxon>Zingiberaceae</taxon>
        <taxon>Zingiber</taxon>
    </lineage>
</organism>
<dbReference type="CDD" id="cd00303">
    <property type="entry name" value="retropepsin_like"/>
    <property type="match status" value="1"/>
</dbReference>
<dbReference type="Pfam" id="PF00450">
    <property type="entry name" value="Peptidase_S10"/>
    <property type="match status" value="1"/>
</dbReference>
<dbReference type="PANTHER" id="PTHR33067:SF9">
    <property type="entry name" value="RNA-DIRECTED DNA POLYMERASE"/>
    <property type="match status" value="1"/>
</dbReference>
<feature type="transmembrane region" description="Helical" evidence="5">
    <location>
        <begin position="898"/>
        <end position="921"/>
    </location>
</feature>
<comment type="caution">
    <text evidence="7">The sequence shown here is derived from an EMBL/GenBank/DDBJ whole genome shotgun (WGS) entry which is preliminary data.</text>
</comment>
<accession>A0A8J5GHY3</accession>
<dbReference type="GO" id="GO:0004185">
    <property type="term" value="F:serine-type carboxypeptidase activity"/>
    <property type="evidence" value="ECO:0007669"/>
    <property type="project" value="InterPro"/>
</dbReference>
<dbReference type="PRINTS" id="PR00724">
    <property type="entry name" value="CRBOXYPTASEC"/>
</dbReference>
<evidence type="ECO:0000256" key="1">
    <source>
        <dbReference type="ARBA" id="ARBA00009431"/>
    </source>
</evidence>
<dbReference type="EMBL" id="JACMSC010000009">
    <property type="protein sequence ID" value="KAG6506296.1"/>
    <property type="molecule type" value="Genomic_DNA"/>
</dbReference>
<dbReference type="PANTHER" id="PTHR33067">
    <property type="entry name" value="RNA-DIRECTED DNA POLYMERASE-RELATED"/>
    <property type="match status" value="1"/>
</dbReference>
<evidence type="ECO:0000313" key="8">
    <source>
        <dbReference type="Proteomes" id="UP000734854"/>
    </source>
</evidence>
<keyword evidence="8" id="KW-1185">Reference proteome</keyword>